<name>A0A5M3M809_CONPW</name>
<dbReference type="GO" id="GO:0006606">
    <property type="term" value="P:protein import into nucleus"/>
    <property type="evidence" value="ECO:0007669"/>
    <property type="project" value="TreeGrafter"/>
</dbReference>
<dbReference type="InterPro" id="IPR005043">
    <property type="entry name" value="XPO2_C"/>
</dbReference>
<dbReference type="GO" id="GO:0005049">
    <property type="term" value="F:nuclear export signal receptor activity"/>
    <property type="evidence" value="ECO:0007669"/>
    <property type="project" value="TreeGrafter"/>
</dbReference>
<dbReference type="Pfam" id="PF03378">
    <property type="entry name" value="CAS_CSE1"/>
    <property type="match status" value="1"/>
</dbReference>
<accession>A0A5M3M809</accession>
<reference evidence="4" key="1">
    <citation type="journal article" date="2012" name="Science">
        <title>The Paleozoic origin of enzymatic lignin decomposition reconstructed from 31 fungal genomes.</title>
        <authorList>
            <person name="Floudas D."/>
            <person name="Binder M."/>
            <person name="Riley R."/>
            <person name="Barry K."/>
            <person name="Blanchette R.A."/>
            <person name="Henrissat B."/>
            <person name="Martinez A.T."/>
            <person name="Otillar R."/>
            <person name="Spatafora J.W."/>
            <person name="Yadav J.S."/>
            <person name="Aerts A."/>
            <person name="Benoit I."/>
            <person name="Boyd A."/>
            <person name="Carlson A."/>
            <person name="Copeland A."/>
            <person name="Coutinho P.M."/>
            <person name="de Vries R.P."/>
            <person name="Ferreira P."/>
            <person name="Findley K."/>
            <person name="Foster B."/>
            <person name="Gaskell J."/>
            <person name="Glotzer D."/>
            <person name="Gorecki P."/>
            <person name="Heitman J."/>
            <person name="Hesse C."/>
            <person name="Hori C."/>
            <person name="Igarashi K."/>
            <person name="Jurgens J.A."/>
            <person name="Kallen N."/>
            <person name="Kersten P."/>
            <person name="Kohler A."/>
            <person name="Kuees U."/>
            <person name="Kumar T.K.A."/>
            <person name="Kuo A."/>
            <person name="LaButti K."/>
            <person name="Larrondo L.F."/>
            <person name="Lindquist E."/>
            <person name="Ling A."/>
            <person name="Lombard V."/>
            <person name="Lucas S."/>
            <person name="Lundell T."/>
            <person name="Martin R."/>
            <person name="McLaughlin D.J."/>
            <person name="Morgenstern I."/>
            <person name="Morin E."/>
            <person name="Murat C."/>
            <person name="Nagy L.G."/>
            <person name="Nolan M."/>
            <person name="Ohm R.A."/>
            <person name="Patyshakuliyeva A."/>
            <person name="Rokas A."/>
            <person name="Ruiz-Duenas F.J."/>
            <person name="Sabat G."/>
            <person name="Salamov A."/>
            <person name="Samejima M."/>
            <person name="Schmutz J."/>
            <person name="Slot J.C."/>
            <person name="St John F."/>
            <person name="Stenlid J."/>
            <person name="Sun H."/>
            <person name="Sun S."/>
            <person name="Syed K."/>
            <person name="Tsang A."/>
            <person name="Wiebenga A."/>
            <person name="Young D."/>
            <person name="Pisabarro A."/>
            <person name="Eastwood D.C."/>
            <person name="Martin F."/>
            <person name="Cullen D."/>
            <person name="Grigoriev I.V."/>
            <person name="Hibbett D.S."/>
        </authorList>
    </citation>
    <scope>NUCLEOTIDE SEQUENCE [LARGE SCALE GENOMIC DNA]</scope>
    <source>
        <strain evidence="4">RWD-64-598 SS2</strain>
    </source>
</reference>
<dbReference type="AlphaFoldDB" id="A0A5M3M809"/>
<dbReference type="Proteomes" id="UP000053558">
    <property type="component" value="Unassembled WGS sequence"/>
</dbReference>
<evidence type="ECO:0000313" key="4">
    <source>
        <dbReference type="Proteomes" id="UP000053558"/>
    </source>
</evidence>
<dbReference type="SUPFAM" id="SSF48371">
    <property type="entry name" value="ARM repeat"/>
    <property type="match status" value="1"/>
</dbReference>
<dbReference type="Gene3D" id="1.25.10.10">
    <property type="entry name" value="Leucine-rich Repeat Variant"/>
    <property type="match status" value="1"/>
</dbReference>
<dbReference type="GO" id="GO:0005829">
    <property type="term" value="C:cytosol"/>
    <property type="evidence" value="ECO:0007669"/>
    <property type="project" value="TreeGrafter"/>
</dbReference>
<sequence>MSSSLTRPCAHEVELLEGDPPEYVLRDLASAPGLQIASLSIGGGVEAGGSNVAAPEDTRRQATADALVIAGIARRRRASWAGSSQRGSLPERWQENDSAVTLFGAVEVGTGSVQHGITSTNSQGDVVQFFSEDVYANLEPQPGQTHSVLRIDAIRFLLVLLHQLTKHQLLSVLPLLVRHLSADMYIVYTYAAITIGRILALKRENRLLFSQADIHEAAPKLLNAVLAKIEKAGAPEKVAENVHLMKCVMRVIVTARQTLMPVYQQTLERLVQVLGTISKNPSNPDFDQYIFESISAPIR</sequence>
<evidence type="ECO:0000259" key="1">
    <source>
        <dbReference type="Pfam" id="PF03378"/>
    </source>
</evidence>
<dbReference type="GO" id="GO:0006611">
    <property type="term" value="P:protein export from nucleus"/>
    <property type="evidence" value="ECO:0007669"/>
    <property type="project" value="TreeGrafter"/>
</dbReference>
<evidence type="ECO:0000259" key="2">
    <source>
        <dbReference type="Pfam" id="PF08506"/>
    </source>
</evidence>
<dbReference type="Pfam" id="PF08506">
    <property type="entry name" value="Cse1"/>
    <property type="match status" value="1"/>
</dbReference>
<dbReference type="InterPro" id="IPR011989">
    <property type="entry name" value="ARM-like"/>
</dbReference>
<gene>
    <name evidence="3" type="ORF">CONPUDRAFT_159492</name>
</gene>
<protein>
    <submittedName>
        <fullName evidence="3">Cse1-domain-containing protein</fullName>
    </submittedName>
</protein>
<dbReference type="InterPro" id="IPR016024">
    <property type="entry name" value="ARM-type_fold"/>
</dbReference>
<keyword evidence="4" id="KW-1185">Reference proteome</keyword>
<dbReference type="EMBL" id="JH711589">
    <property type="protein sequence ID" value="EIW75368.1"/>
    <property type="molecule type" value="Genomic_DNA"/>
</dbReference>
<evidence type="ECO:0000313" key="3">
    <source>
        <dbReference type="EMBL" id="EIW75368.1"/>
    </source>
</evidence>
<feature type="domain" description="Exportin-2 C-terminal" evidence="1">
    <location>
        <begin position="197"/>
        <end position="299"/>
    </location>
</feature>
<dbReference type="PANTHER" id="PTHR10997">
    <property type="entry name" value="IMPORTIN-7, 8, 11"/>
    <property type="match status" value="1"/>
</dbReference>
<dbReference type="GO" id="GO:0031267">
    <property type="term" value="F:small GTPase binding"/>
    <property type="evidence" value="ECO:0007669"/>
    <property type="project" value="InterPro"/>
</dbReference>
<dbReference type="OrthoDB" id="3266000at2759"/>
<feature type="domain" description="Exportin-2 central" evidence="2">
    <location>
        <begin position="91"/>
        <end position="195"/>
    </location>
</feature>
<dbReference type="RefSeq" id="XP_007774753.1">
    <property type="nucleotide sequence ID" value="XM_007776563.1"/>
</dbReference>
<dbReference type="InterPro" id="IPR013713">
    <property type="entry name" value="XPO2_central"/>
</dbReference>
<proteinExistence type="predicted"/>
<dbReference type="GeneID" id="19204104"/>
<dbReference type="PANTHER" id="PTHR10997:SF8">
    <property type="entry name" value="EXPORTIN-2"/>
    <property type="match status" value="1"/>
</dbReference>
<organism evidence="3 4">
    <name type="scientific">Coniophora puteana (strain RWD-64-598)</name>
    <name type="common">Brown rot fungus</name>
    <dbReference type="NCBI Taxonomy" id="741705"/>
    <lineage>
        <taxon>Eukaryota</taxon>
        <taxon>Fungi</taxon>
        <taxon>Dikarya</taxon>
        <taxon>Basidiomycota</taxon>
        <taxon>Agaricomycotina</taxon>
        <taxon>Agaricomycetes</taxon>
        <taxon>Agaricomycetidae</taxon>
        <taxon>Boletales</taxon>
        <taxon>Coniophorineae</taxon>
        <taxon>Coniophoraceae</taxon>
        <taxon>Coniophora</taxon>
    </lineage>
</organism>
<dbReference type="KEGG" id="cput:CONPUDRAFT_159492"/>
<dbReference type="GO" id="GO:0005635">
    <property type="term" value="C:nuclear envelope"/>
    <property type="evidence" value="ECO:0007669"/>
    <property type="project" value="TreeGrafter"/>
</dbReference>
<comment type="caution">
    <text evidence="3">The sequence shown here is derived from an EMBL/GenBank/DDBJ whole genome shotgun (WGS) entry which is preliminary data.</text>
</comment>